<dbReference type="EMBL" id="CARXXK010000002">
    <property type="protein sequence ID" value="CAI6355009.1"/>
    <property type="molecule type" value="Genomic_DNA"/>
</dbReference>
<feature type="region of interest" description="Disordered" evidence="1">
    <location>
        <begin position="65"/>
        <end position="96"/>
    </location>
</feature>
<proteinExistence type="predicted"/>
<evidence type="ECO:0000256" key="1">
    <source>
        <dbReference type="SAM" id="MobiDB-lite"/>
    </source>
</evidence>
<evidence type="ECO:0000313" key="3">
    <source>
        <dbReference type="Proteomes" id="UP001160148"/>
    </source>
</evidence>
<dbReference type="Proteomes" id="UP001160148">
    <property type="component" value="Unassembled WGS sequence"/>
</dbReference>
<dbReference type="AlphaFoldDB" id="A0AAV0WGD7"/>
<organism evidence="2 3">
    <name type="scientific">Macrosiphum euphorbiae</name>
    <name type="common">potato aphid</name>
    <dbReference type="NCBI Taxonomy" id="13131"/>
    <lineage>
        <taxon>Eukaryota</taxon>
        <taxon>Metazoa</taxon>
        <taxon>Ecdysozoa</taxon>
        <taxon>Arthropoda</taxon>
        <taxon>Hexapoda</taxon>
        <taxon>Insecta</taxon>
        <taxon>Pterygota</taxon>
        <taxon>Neoptera</taxon>
        <taxon>Paraneoptera</taxon>
        <taxon>Hemiptera</taxon>
        <taxon>Sternorrhyncha</taxon>
        <taxon>Aphidomorpha</taxon>
        <taxon>Aphidoidea</taxon>
        <taxon>Aphididae</taxon>
        <taxon>Macrosiphini</taxon>
        <taxon>Macrosiphum</taxon>
    </lineage>
</organism>
<accession>A0AAV0WGD7</accession>
<name>A0AAV0WGD7_9HEMI</name>
<protein>
    <submittedName>
        <fullName evidence="2">Uncharacterized protein</fullName>
    </submittedName>
</protein>
<feature type="compositionally biased region" description="Polar residues" evidence="1">
    <location>
        <begin position="87"/>
        <end position="96"/>
    </location>
</feature>
<sequence>MPVDRRHGTLMRQDSVRRYIEHEKRGTRRKRSGELRYLHAESQKEFRFRQLSSGSRFGKIIVTLGDGDSSKNEKNANTFRRAKINKQSRPTTKTQQ</sequence>
<evidence type="ECO:0000313" key="2">
    <source>
        <dbReference type="EMBL" id="CAI6355009.1"/>
    </source>
</evidence>
<reference evidence="2 3" key="1">
    <citation type="submission" date="2023-01" db="EMBL/GenBank/DDBJ databases">
        <authorList>
            <person name="Whitehead M."/>
        </authorList>
    </citation>
    <scope>NUCLEOTIDE SEQUENCE [LARGE SCALE GENOMIC DNA]</scope>
</reference>
<comment type="caution">
    <text evidence="2">The sequence shown here is derived from an EMBL/GenBank/DDBJ whole genome shotgun (WGS) entry which is preliminary data.</text>
</comment>
<gene>
    <name evidence="2" type="ORF">MEUPH1_LOCUS10917</name>
</gene>
<keyword evidence="3" id="KW-1185">Reference proteome</keyword>